<feature type="domain" description="HTH gntR-type" evidence="5">
    <location>
        <begin position="5"/>
        <end position="72"/>
    </location>
</feature>
<dbReference type="PROSITE" id="PS50949">
    <property type="entry name" value="HTH_GNTR"/>
    <property type="match status" value="1"/>
</dbReference>
<dbReference type="PANTHER" id="PTHR43537:SF49">
    <property type="entry name" value="TRANSCRIPTIONAL REGULATORY PROTEIN"/>
    <property type="match status" value="1"/>
</dbReference>
<accession>A0ABQ4TG93</accession>
<dbReference type="SUPFAM" id="SSF48008">
    <property type="entry name" value="GntR ligand-binding domain-like"/>
    <property type="match status" value="1"/>
</dbReference>
<gene>
    <name evidence="6" type="ORF">LKMONMHP_4034</name>
</gene>
<reference evidence="6" key="2">
    <citation type="submission" date="2021-08" db="EMBL/GenBank/DDBJ databases">
        <authorList>
            <person name="Tani A."/>
            <person name="Ola A."/>
            <person name="Ogura Y."/>
            <person name="Katsura K."/>
            <person name="Hayashi T."/>
        </authorList>
    </citation>
    <scope>NUCLEOTIDE SEQUENCE</scope>
    <source>
        <strain evidence="6">NBRC 15689</strain>
    </source>
</reference>
<feature type="region of interest" description="Disordered" evidence="4">
    <location>
        <begin position="219"/>
        <end position="249"/>
    </location>
</feature>
<name>A0ABQ4TG93_METOR</name>
<evidence type="ECO:0000256" key="3">
    <source>
        <dbReference type="ARBA" id="ARBA00023163"/>
    </source>
</evidence>
<dbReference type="EMBL" id="BPQV01000014">
    <property type="protein sequence ID" value="GJE29155.1"/>
    <property type="molecule type" value="Genomic_DNA"/>
</dbReference>
<dbReference type="SMART" id="SM00895">
    <property type="entry name" value="FCD"/>
    <property type="match status" value="1"/>
</dbReference>
<dbReference type="InterPro" id="IPR011711">
    <property type="entry name" value="GntR_C"/>
</dbReference>
<evidence type="ECO:0000313" key="7">
    <source>
        <dbReference type="Proteomes" id="UP001055156"/>
    </source>
</evidence>
<organism evidence="6 7">
    <name type="scientific">Methylobacterium organophilum</name>
    <dbReference type="NCBI Taxonomy" id="410"/>
    <lineage>
        <taxon>Bacteria</taxon>
        <taxon>Pseudomonadati</taxon>
        <taxon>Pseudomonadota</taxon>
        <taxon>Alphaproteobacteria</taxon>
        <taxon>Hyphomicrobiales</taxon>
        <taxon>Methylobacteriaceae</taxon>
        <taxon>Methylobacterium</taxon>
    </lineage>
</organism>
<dbReference type="Pfam" id="PF00392">
    <property type="entry name" value="GntR"/>
    <property type="match status" value="1"/>
</dbReference>
<comment type="caution">
    <text evidence="6">The sequence shown here is derived from an EMBL/GenBank/DDBJ whole genome shotgun (WGS) entry which is preliminary data.</text>
</comment>
<evidence type="ECO:0000256" key="2">
    <source>
        <dbReference type="ARBA" id="ARBA00023125"/>
    </source>
</evidence>
<dbReference type="Pfam" id="PF07729">
    <property type="entry name" value="FCD"/>
    <property type="match status" value="1"/>
</dbReference>
<evidence type="ECO:0000256" key="4">
    <source>
        <dbReference type="SAM" id="MobiDB-lite"/>
    </source>
</evidence>
<dbReference type="InterPro" id="IPR008920">
    <property type="entry name" value="TF_FadR/GntR_C"/>
</dbReference>
<evidence type="ECO:0000313" key="6">
    <source>
        <dbReference type="EMBL" id="GJE29155.1"/>
    </source>
</evidence>
<dbReference type="SUPFAM" id="SSF46785">
    <property type="entry name" value="Winged helix' DNA-binding domain"/>
    <property type="match status" value="1"/>
</dbReference>
<sequence length="249" mass="27403">MPAVQTRAESLSDAIANAILSGELAPGLHLDEQVLARRFGVSRTPVRDALRLLNGTGLVDIRPRFGATVRSITPDELDMLFIAMGEIEATCARLATLSMTPAERGQLQRLHERMGRLAEADDRAAYTEANQEFHGLLYEGAHNVVVEEIAHNLRRRLTPYRKAQFRAPGRLLRSHAEHGLVVRAVLSRDAAAANAAMLVHMSVVEDVFERVDATDAVQRQAAAEGAQATRRGRPPARRTAGETQLRPRR</sequence>
<dbReference type="CDD" id="cd07377">
    <property type="entry name" value="WHTH_GntR"/>
    <property type="match status" value="1"/>
</dbReference>
<reference evidence="6" key="1">
    <citation type="journal article" date="2021" name="Front. Microbiol.">
        <title>Comprehensive Comparative Genomics and Phenotyping of Methylobacterium Species.</title>
        <authorList>
            <person name="Alessa O."/>
            <person name="Ogura Y."/>
            <person name="Fujitani Y."/>
            <person name="Takami H."/>
            <person name="Hayashi T."/>
            <person name="Sahin N."/>
            <person name="Tani A."/>
        </authorList>
    </citation>
    <scope>NUCLEOTIDE SEQUENCE</scope>
    <source>
        <strain evidence="6">NBRC 15689</strain>
    </source>
</reference>
<dbReference type="RefSeq" id="WP_238313394.1">
    <property type="nucleotide sequence ID" value="NZ_BPQV01000014.1"/>
</dbReference>
<proteinExistence type="predicted"/>
<keyword evidence="1" id="KW-0805">Transcription regulation</keyword>
<dbReference type="Gene3D" id="1.10.10.10">
    <property type="entry name" value="Winged helix-like DNA-binding domain superfamily/Winged helix DNA-binding domain"/>
    <property type="match status" value="1"/>
</dbReference>
<keyword evidence="7" id="KW-1185">Reference proteome</keyword>
<keyword evidence="2" id="KW-0238">DNA-binding</keyword>
<dbReference type="InterPro" id="IPR000524">
    <property type="entry name" value="Tscrpt_reg_HTH_GntR"/>
</dbReference>
<evidence type="ECO:0000259" key="5">
    <source>
        <dbReference type="PROSITE" id="PS50949"/>
    </source>
</evidence>
<keyword evidence="3" id="KW-0804">Transcription</keyword>
<dbReference type="SMART" id="SM00345">
    <property type="entry name" value="HTH_GNTR"/>
    <property type="match status" value="1"/>
</dbReference>
<dbReference type="PANTHER" id="PTHR43537">
    <property type="entry name" value="TRANSCRIPTIONAL REGULATOR, GNTR FAMILY"/>
    <property type="match status" value="1"/>
</dbReference>
<protein>
    <recommendedName>
        <fullName evidence="5">HTH gntR-type domain-containing protein</fullName>
    </recommendedName>
</protein>
<dbReference type="Gene3D" id="1.20.120.530">
    <property type="entry name" value="GntR ligand-binding domain-like"/>
    <property type="match status" value="1"/>
</dbReference>
<dbReference type="InterPro" id="IPR036390">
    <property type="entry name" value="WH_DNA-bd_sf"/>
</dbReference>
<dbReference type="Proteomes" id="UP001055156">
    <property type="component" value="Unassembled WGS sequence"/>
</dbReference>
<evidence type="ECO:0000256" key="1">
    <source>
        <dbReference type="ARBA" id="ARBA00023015"/>
    </source>
</evidence>
<dbReference type="InterPro" id="IPR036388">
    <property type="entry name" value="WH-like_DNA-bd_sf"/>
</dbReference>